<evidence type="ECO:0000256" key="7">
    <source>
        <dbReference type="SAM" id="Phobius"/>
    </source>
</evidence>
<dbReference type="OrthoDB" id="9970435at2759"/>
<feature type="compositionally biased region" description="Low complexity" evidence="6">
    <location>
        <begin position="118"/>
        <end position="131"/>
    </location>
</feature>
<evidence type="ECO:0000256" key="3">
    <source>
        <dbReference type="ARBA" id="ARBA00022692"/>
    </source>
</evidence>
<dbReference type="AlphaFoldDB" id="A0A0D0CUZ0"/>
<dbReference type="InterPro" id="IPR004342">
    <property type="entry name" value="EXS_C"/>
</dbReference>
<feature type="compositionally biased region" description="Basic and acidic residues" evidence="6">
    <location>
        <begin position="57"/>
        <end position="66"/>
    </location>
</feature>
<dbReference type="FunCoup" id="A0A0D0CUZ0">
    <property type="interactions" value="230"/>
</dbReference>
<comment type="subcellular location">
    <subcellularLocation>
        <location evidence="1">Membrane</location>
        <topology evidence="1">Multi-pass membrane protein</topology>
    </subcellularLocation>
</comment>
<evidence type="ECO:0000313" key="10">
    <source>
        <dbReference type="EMBL" id="KIK79278.1"/>
    </source>
</evidence>
<dbReference type="GO" id="GO:0005794">
    <property type="term" value="C:Golgi apparatus"/>
    <property type="evidence" value="ECO:0007669"/>
    <property type="project" value="TreeGrafter"/>
</dbReference>
<dbReference type="HOGENOM" id="CLU_006116_0_0_1"/>
<dbReference type="GO" id="GO:0005886">
    <property type="term" value="C:plasma membrane"/>
    <property type="evidence" value="ECO:0007669"/>
    <property type="project" value="TreeGrafter"/>
</dbReference>
<gene>
    <name evidence="10" type="ORF">PAXRUDRAFT_36478</name>
</gene>
<feature type="transmembrane region" description="Helical" evidence="7">
    <location>
        <begin position="672"/>
        <end position="691"/>
    </location>
</feature>
<keyword evidence="5 7" id="KW-0472">Membrane</keyword>
<proteinExistence type="inferred from homology"/>
<evidence type="ECO:0000259" key="9">
    <source>
        <dbReference type="PROSITE" id="PS51382"/>
    </source>
</evidence>
<feature type="compositionally biased region" description="Basic and acidic residues" evidence="6">
    <location>
        <begin position="279"/>
        <end position="294"/>
    </location>
</feature>
<keyword evidence="3 7" id="KW-0812">Transmembrane</keyword>
<dbReference type="InParanoid" id="A0A0D0CUZ0"/>
<dbReference type="Proteomes" id="UP000054538">
    <property type="component" value="Unassembled WGS sequence"/>
</dbReference>
<feature type="transmembrane region" description="Helical" evidence="7">
    <location>
        <begin position="548"/>
        <end position="566"/>
    </location>
</feature>
<sequence length="845" mass="96073">MKFARYLQDTQTPEWKKAYIDYRGLKRQIGLIRAQAPLPLDTFSLFGATDVPSNYNKSDRDDESKRPNSLIIQNPASRRMSFPWVPGVDSLKFDAPDLSAERPPSAGGPRAHSRHRPSLSLTLTALPPRLTGTSSNAPSQQTPLPPRTPRSPPVFPFFRDSVHVRFFDLLDAEIEKIESFYAEREKEMYERGKRLREQLNELGIHRQKFYESTAQSKSQRWAKKAHISLLAALLSLTRSDCYTETDAAHSSDKNGILASESGRGVEGGRPSDDSSIPTKKGEPMKLEESDHAAAEVRVLSPMSDSTSSTRAPCGSAMPPKRGAATPPRLFVAPKHALDPQEYQHAKKRLKKAIVEHYRGLEVLNNYRILNFTGFRKALKKYEKITKIPVQAAYMKERVEPSAFASGAMVSTMLKEMEDIFATRFERGDKKKAISRLRVGSSLQSQHFSTFRSGLWLGLAVPAVIAGSYMVLFALLIGINLFVWARERINYPFIFGPPLLWPLVWLGFVLLVMFNPIRSIMWGRARWWTIKNVAKLGASGVWKVEFTDFWLGLSYTLSNLYFVGCFYTRFPHTILLLSVAPSPAVSTPAFSPFSLLPPFNVSTPGEASAEQGLVDALISPAYNSYVQEAQEAWTTCGAAQNWGWYFALGALPFLIRFVQSLRRYRDSKLPTHLINAGKYGMGMTYYFFYYYWRHEGDVDSGASYILWCFAATAYAVYACTWDFLMDWSMCKPHSQHPFLRPELVYTSQIPVSNVCIRFLWVFYIPSRGPNITWRTFVVAMLEMLRRIQWNFFRLENEHLGNMDQYRVTRELPLPYSIDTRSDGDVDEEDHDDDIKGTCTRGGVEEE</sequence>
<evidence type="ECO:0000256" key="2">
    <source>
        <dbReference type="ARBA" id="ARBA00009665"/>
    </source>
</evidence>
<dbReference type="CDD" id="cd14475">
    <property type="entry name" value="SPX_SYG1_like"/>
    <property type="match status" value="1"/>
</dbReference>
<dbReference type="InterPro" id="IPR004331">
    <property type="entry name" value="SPX_dom"/>
</dbReference>
<dbReference type="Pfam" id="PF03124">
    <property type="entry name" value="EXS"/>
    <property type="match status" value="2"/>
</dbReference>
<feature type="transmembrane region" description="Helical" evidence="7">
    <location>
        <begin position="641"/>
        <end position="660"/>
    </location>
</feature>
<dbReference type="GO" id="GO:0006817">
    <property type="term" value="P:phosphate ion transport"/>
    <property type="evidence" value="ECO:0007669"/>
    <property type="project" value="TreeGrafter"/>
</dbReference>
<feature type="transmembrane region" description="Helical" evidence="7">
    <location>
        <begin position="454"/>
        <end position="483"/>
    </location>
</feature>
<reference evidence="11" key="2">
    <citation type="submission" date="2015-01" db="EMBL/GenBank/DDBJ databases">
        <title>Evolutionary Origins and Diversification of the Mycorrhizal Mutualists.</title>
        <authorList>
            <consortium name="DOE Joint Genome Institute"/>
            <consortium name="Mycorrhizal Genomics Consortium"/>
            <person name="Kohler A."/>
            <person name="Kuo A."/>
            <person name="Nagy L.G."/>
            <person name="Floudas D."/>
            <person name="Copeland A."/>
            <person name="Barry K.W."/>
            <person name="Cichocki N."/>
            <person name="Veneault-Fourrey C."/>
            <person name="LaButti K."/>
            <person name="Lindquist E.A."/>
            <person name="Lipzen A."/>
            <person name="Lundell T."/>
            <person name="Morin E."/>
            <person name="Murat C."/>
            <person name="Riley R."/>
            <person name="Ohm R."/>
            <person name="Sun H."/>
            <person name="Tunlid A."/>
            <person name="Henrissat B."/>
            <person name="Grigoriev I.V."/>
            <person name="Hibbett D.S."/>
            <person name="Martin F."/>
        </authorList>
    </citation>
    <scope>NUCLEOTIDE SEQUENCE [LARGE SCALE GENOMIC DNA]</scope>
    <source>
        <strain evidence="11">Ve08.2h10</strain>
    </source>
</reference>
<protein>
    <submittedName>
        <fullName evidence="10">Uncharacterized protein</fullName>
    </submittedName>
</protein>
<dbReference type="PANTHER" id="PTHR10783">
    <property type="entry name" value="XENOTROPIC AND POLYTROPIC RETROVIRUS RECEPTOR 1-RELATED"/>
    <property type="match status" value="1"/>
</dbReference>
<evidence type="ECO:0000256" key="5">
    <source>
        <dbReference type="ARBA" id="ARBA00023136"/>
    </source>
</evidence>
<dbReference type="Pfam" id="PF03105">
    <property type="entry name" value="SPX"/>
    <property type="match status" value="1"/>
</dbReference>
<dbReference type="GO" id="GO:0000822">
    <property type="term" value="F:inositol hexakisphosphate binding"/>
    <property type="evidence" value="ECO:0007669"/>
    <property type="project" value="TreeGrafter"/>
</dbReference>
<feature type="region of interest" description="Disordered" evidence="6">
    <location>
        <begin position="95"/>
        <end position="152"/>
    </location>
</feature>
<keyword evidence="11" id="KW-1185">Reference proteome</keyword>
<dbReference type="PROSITE" id="PS51382">
    <property type="entry name" value="SPX"/>
    <property type="match status" value="1"/>
</dbReference>
<feature type="transmembrane region" description="Helical" evidence="7">
    <location>
        <begin position="703"/>
        <end position="723"/>
    </location>
</feature>
<feature type="domain" description="SPX" evidence="9">
    <location>
        <begin position="1"/>
        <end position="395"/>
    </location>
</feature>
<name>A0A0D0CUZ0_9AGAM</name>
<evidence type="ECO:0000259" key="8">
    <source>
        <dbReference type="PROSITE" id="PS51380"/>
    </source>
</evidence>
<feature type="transmembrane region" description="Helical" evidence="7">
    <location>
        <begin position="573"/>
        <end position="594"/>
    </location>
</feature>
<dbReference type="EMBL" id="KN826323">
    <property type="protein sequence ID" value="KIK79278.1"/>
    <property type="molecule type" value="Genomic_DNA"/>
</dbReference>
<evidence type="ECO:0000256" key="6">
    <source>
        <dbReference type="SAM" id="MobiDB-lite"/>
    </source>
</evidence>
<dbReference type="GO" id="GO:0016036">
    <property type="term" value="P:cellular response to phosphate starvation"/>
    <property type="evidence" value="ECO:0007669"/>
    <property type="project" value="TreeGrafter"/>
</dbReference>
<accession>A0A0D0CUZ0</accession>
<feature type="domain" description="EXS" evidence="8">
    <location>
        <begin position="635"/>
        <end position="824"/>
    </location>
</feature>
<comment type="similarity">
    <text evidence="2">Belongs to the SYG1 (TC 2.A.94) family.</text>
</comment>
<dbReference type="PANTHER" id="PTHR10783:SF103">
    <property type="entry name" value="SOLUTE CARRIER FAMILY 53 MEMBER 1"/>
    <property type="match status" value="1"/>
</dbReference>
<feature type="region of interest" description="Disordered" evidence="6">
    <location>
        <begin position="818"/>
        <end position="845"/>
    </location>
</feature>
<feature type="region of interest" description="Disordered" evidence="6">
    <location>
        <begin position="51"/>
        <end position="72"/>
    </location>
</feature>
<evidence type="ECO:0000256" key="1">
    <source>
        <dbReference type="ARBA" id="ARBA00004141"/>
    </source>
</evidence>
<dbReference type="PROSITE" id="PS51380">
    <property type="entry name" value="EXS"/>
    <property type="match status" value="1"/>
</dbReference>
<feature type="transmembrane region" description="Helical" evidence="7">
    <location>
        <begin position="490"/>
        <end position="513"/>
    </location>
</feature>
<evidence type="ECO:0000256" key="4">
    <source>
        <dbReference type="ARBA" id="ARBA00022989"/>
    </source>
</evidence>
<feature type="region of interest" description="Disordered" evidence="6">
    <location>
        <begin position="246"/>
        <end position="326"/>
    </location>
</feature>
<evidence type="ECO:0000313" key="11">
    <source>
        <dbReference type="Proteomes" id="UP000054538"/>
    </source>
</evidence>
<reference evidence="10 11" key="1">
    <citation type="submission" date="2014-04" db="EMBL/GenBank/DDBJ databases">
        <authorList>
            <consortium name="DOE Joint Genome Institute"/>
            <person name="Kuo A."/>
            <person name="Kohler A."/>
            <person name="Jargeat P."/>
            <person name="Nagy L.G."/>
            <person name="Floudas D."/>
            <person name="Copeland A."/>
            <person name="Barry K.W."/>
            <person name="Cichocki N."/>
            <person name="Veneault-Fourrey C."/>
            <person name="LaButti K."/>
            <person name="Lindquist E.A."/>
            <person name="Lipzen A."/>
            <person name="Lundell T."/>
            <person name="Morin E."/>
            <person name="Murat C."/>
            <person name="Sun H."/>
            <person name="Tunlid A."/>
            <person name="Henrissat B."/>
            <person name="Grigoriev I.V."/>
            <person name="Hibbett D.S."/>
            <person name="Martin F."/>
            <person name="Nordberg H.P."/>
            <person name="Cantor M.N."/>
            <person name="Hua S.X."/>
        </authorList>
    </citation>
    <scope>NUCLEOTIDE SEQUENCE [LARGE SCALE GENOMIC DNA]</scope>
    <source>
        <strain evidence="10 11">Ve08.2h10</strain>
    </source>
</reference>
<dbReference type="STRING" id="930991.A0A0D0CUZ0"/>
<organism evidence="10 11">
    <name type="scientific">Paxillus rubicundulus Ve08.2h10</name>
    <dbReference type="NCBI Taxonomy" id="930991"/>
    <lineage>
        <taxon>Eukaryota</taxon>
        <taxon>Fungi</taxon>
        <taxon>Dikarya</taxon>
        <taxon>Basidiomycota</taxon>
        <taxon>Agaricomycotina</taxon>
        <taxon>Agaricomycetes</taxon>
        <taxon>Agaricomycetidae</taxon>
        <taxon>Boletales</taxon>
        <taxon>Paxilineae</taxon>
        <taxon>Paxillaceae</taxon>
        <taxon>Paxillus</taxon>
    </lineage>
</organism>
<feature type="compositionally biased region" description="Pro residues" evidence="6">
    <location>
        <begin position="143"/>
        <end position="152"/>
    </location>
</feature>
<keyword evidence="4 7" id="KW-1133">Transmembrane helix</keyword>